<dbReference type="PROSITE" id="PS51084">
    <property type="entry name" value="HIT_2"/>
    <property type="match status" value="1"/>
</dbReference>
<organism evidence="5 6">
    <name type="scientific">Maioricimonas rarisocia</name>
    <dbReference type="NCBI Taxonomy" id="2528026"/>
    <lineage>
        <taxon>Bacteria</taxon>
        <taxon>Pseudomonadati</taxon>
        <taxon>Planctomycetota</taxon>
        <taxon>Planctomycetia</taxon>
        <taxon>Planctomycetales</taxon>
        <taxon>Planctomycetaceae</taxon>
        <taxon>Maioricimonas</taxon>
    </lineage>
</organism>
<reference evidence="5 6" key="1">
    <citation type="submission" date="2019-02" db="EMBL/GenBank/DDBJ databases">
        <title>Deep-cultivation of Planctomycetes and their phenomic and genomic characterization uncovers novel biology.</title>
        <authorList>
            <person name="Wiegand S."/>
            <person name="Jogler M."/>
            <person name="Boedeker C."/>
            <person name="Pinto D."/>
            <person name="Vollmers J."/>
            <person name="Rivas-Marin E."/>
            <person name="Kohn T."/>
            <person name="Peeters S.H."/>
            <person name="Heuer A."/>
            <person name="Rast P."/>
            <person name="Oberbeckmann S."/>
            <person name="Bunk B."/>
            <person name="Jeske O."/>
            <person name="Meyerdierks A."/>
            <person name="Storesund J.E."/>
            <person name="Kallscheuer N."/>
            <person name="Luecker S."/>
            <person name="Lage O.M."/>
            <person name="Pohl T."/>
            <person name="Merkel B.J."/>
            <person name="Hornburger P."/>
            <person name="Mueller R.-W."/>
            <person name="Bruemmer F."/>
            <person name="Labrenz M."/>
            <person name="Spormann A.M."/>
            <person name="Op den Camp H."/>
            <person name="Overmann J."/>
            <person name="Amann R."/>
            <person name="Jetten M.S.M."/>
            <person name="Mascher T."/>
            <person name="Medema M.H."/>
            <person name="Devos D.P."/>
            <person name="Kaster A.-K."/>
            <person name="Ovreas L."/>
            <person name="Rohde M."/>
            <person name="Galperin M.Y."/>
            <person name="Jogler C."/>
        </authorList>
    </citation>
    <scope>NUCLEOTIDE SEQUENCE [LARGE SCALE GENOMIC DNA]</scope>
    <source>
        <strain evidence="5 6">Mal4</strain>
    </source>
</reference>
<dbReference type="PANTHER" id="PTHR46648:SF1">
    <property type="entry name" value="ADENOSINE 5'-MONOPHOSPHORAMIDASE HNT1"/>
    <property type="match status" value="1"/>
</dbReference>
<feature type="domain" description="HIT" evidence="4">
    <location>
        <begin position="4"/>
        <end position="107"/>
    </location>
</feature>
<dbReference type="SUPFAM" id="SSF54197">
    <property type="entry name" value="HIT-like"/>
    <property type="match status" value="1"/>
</dbReference>
<proteinExistence type="predicted"/>
<dbReference type="InterPro" id="IPR011146">
    <property type="entry name" value="HIT-like"/>
</dbReference>
<dbReference type="GO" id="GO:0009117">
    <property type="term" value="P:nucleotide metabolic process"/>
    <property type="evidence" value="ECO:0007669"/>
    <property type="project" value="TreeGrafter"/>
</dbReference>
<dbReference type="InterPro" id="IPR036265">
    <property type="entry name" value="HIT-like_sf"/>
</dbReference>
<protein>
    <submittedName>
        <fullName evidence="5">HIT-like protein</fullName>
        <ecNumber evidence="5">3.-.-.-</ecNumber>
    </submittedName>
</protein>
<dbReference type="Proteomes" id="UP000320496">
    <property type="component" value="Chromosome"/>
</dbReference>
<gene>
    <name evidence="5" type="ORF">Mal4_18890</name>
</gene>
<dbReference type="RefSeq" id="WP_145368493.1">
    <property type="nucleotide sequence ID" value="NZ_CP036275.1"/>
</dbReference>
<dbReference type="InterPro" id="IPR001310">
    <property type="entry name" value="Histidine_triad_HIT"/>
</dbReference>
<dbReference type="GO" id="GO:0016787">
    <property type="term" value="F:hydrolase activity"/>
    <property type="evidence" value="ECO:0007669"/>
    <property type="project" value="UniProtKB-KW"/>
</dbReference>
<sequence length="136" mass="15373">MASVFTRIMNGELPGRFVYRDEKCAAFLTIAPLKPGHTLVVPIEEVDHWIDLPEDLAAHLFAVAQKISKGMQQAFEPEKVGLMIAGLEVRHVHLHLVPIWQVHDLDFSKQDKDPDPSMMDAAMHKLREAIGWQPSE</sequence>
<dbReference type="OrthoDB" id="9784774at2"/>
<dbReference type="PRINTS" id="PR00332">
    <property type="entry name" value="HISTRIAD"/>
</dbReference>
<dbReference type="EMBL" id="CP036275">
    <property type="protein sequence ID" value="QDU37574.1"/>
    <property type="molecule type" value="Genomic_DNA"/>
</dbReference>
<evidence type="ECO:0000256" key="1">
    <source>
        <dbReference type="PIRSR" id="PIRSR601310-1"/>
    </source>
</evidence>
<dbReference type="EC" id="3.-.-.-" evidence="5"/>
<dbReference type="PANTHER" id="PTHR46648">
    <property type="entry name" value="HIT FAMILY PROTEIN 1"/>
    <property type="match status" value="1"/>
</dbReference>
<feature type="active site" description="Tele-AMP-histidine intermediate" evidence="1">
    <location>
        <position position="93"/>
    </location>
</feature>
<dbReference type="Pfam" id="PF01230">
    <property type="entry name" value="HIT"/>
    <property type="match status" value="1"/>
</dbReference>
<dbReference type="Gene3D" id="3.30.428.10">
    <property type="entry name" value="HIT-like"/>
    <property type="match status" value="1"/>
</dbReference>
<feature type="short sequence motif" description="Histidine triad motif" evidence="2 3">
    <location>
        <begin position="91"/>
        <end position="95"/>
    </location>
</feature>
<evidence type="ECO:0000256" key="3">
    <source>
        <dbReference type="PROSITE-ProRule" id="PRU00464"/>
    </source>
</evidence>
<evidence type="ECO:0000313" key="5">
    <source>
        <dbReference type="EMBL" id="QDU37574.1"/>
    </source>
</evidence>
<evidence type="ECO:0000313" key="6">
    <source>
        <dbReference type="Proteomes" id="UP000320496"/>
    </source>
</evidence>
<keyword evidence="5" id="KW-0378">Hydrolase</keyword>
<name>A0A517Z541_9PLAN</name>
<evidence type="ECO:0000256" key="2">
    <source>
        <dbReference type="PIRSR" id="PIRSR601310-3"/>
    </source>
</evidence>
<accession>A0A517Z541</accession>
<dbReference type="AlphaFoldDB" id="A0A517Z541"/>
<keyword evidence="6" id="KW-1185">Reference proteome</keyword>
<evidence type="ECO:0000259" key="4">
    <source>
        <dbReference type="PROSITE" id="PS51084"/>
    </source>
</evidence>
<dbReference type="KEGG" id="mri:Mal4_18890"/>